<sequence length="433" mass="47947">MLSTVTLHTNTTTKSLNPMDKQHSVSNNHHSKEDCQGCRQCWQRSSIRWTPPIIKCYNCETTTTPLWRRDETGNTICNACGLYYKLHNIQRPITMKRNVIKRRKRFNSLPQQLVVIENLPPLSPALSDISTDTTLGQKQSEQQHNHHYLHHQHQHHHTNDHHQQPNYQQGSKRKHSSLSLPEENNIAHYNETQSPNTNEKTEDVNTNNEHIILNTIRSLINLGASAATPGNSDGIPLSSSAPSSSQVPSVASILSSLILEPASFQQNLETRRDKLKKELEHITHLLSQTTEVLKTVESVMTIMNLQRQSNTDSSSNSTSTEKNLLTSLMMLGIAANADRKNTATTLPATTSSSSRTIPSLFEAIPSLYSNKSPTTTKPTTIKSTPPSPSISINSSSPNNDISASSSPPPSTSLSAAYLSRFQLQHTSASSTQS</sequence>
<dbReference type="InterPro" id="IPR039355">
    <property type="entry name" value="Transcription_factor_GATA"/>
</dbReference>
<evidence type="ECO:0000256" key="8">
    <source>
        <dbReference type="PROSITE-ProRule" id="PRU00094"/>
    </source>
</evidence>
<protein>
    <recommendedName>
        <fullName evidence="10">GATA-type domain-containing protein</fullName>
    </recommendedName>
</protein>
<organism evidence="11 12">
    <name type="scientific">Mucor plumbeus</name>
    <dbReference type="NCBI Taxonomy" id="97098"/>
    <lineage>
        <taxon>Eukaryota</taxon>
        <taxon>Fungi</taxon>
        <taxon>Fungi incertae sedis</taxon>
        <taxon>Mucoromycota</taxon>
        <taxon>Mucoromycotina</taxon>
        <taxon>Mucoromycetes</taxon>
        <taxon>Mucorales</taxon>
        <taxon>Mucorineae</taxon>
        <taxon>Mucoraceae</taxon>
        <taxon>Mucor</taxon>
    </lineage>
</organism>
<evidence type="ECO:0000256" key="6">
    <source>
        <dbReference type="ARBA" id="ARBA00023163"/>
    </source>
</evidence>
<evidence type="ECO:0000256" key="2">
    <source>
        <dbReference type="ARBA" id="ARBA00022723"/>
    </source>
</evidence>
<keyword evidence="3 8" id="KW-0863">Zinc-finger</keyword>
<keyword evidence="12" id="KW-1185">Reference proteome</keyword>
<dbReference type="SMART" id="SM00401">
    <property type="entry name" value="ZnF_GATA"/>
    <property type="match status" value="1"/>
</dbReference>
<evidence type="ECO:0000313" key="11">
    <source>
        <dbReference type="EMBL" id="KAG2201696.1"/>
    </source>
</evidence>
<evidence type="ECO:0000256" key="5">
    <source>
        <dbReference type="ARBA" id="ARBA00023015"/>
    </source>
</evidence>
<proteinExistence type="predicted"/>
<dbReference type="PRINTS" id="PR00619">
    <property type="entry name" value="GATAZNFINGER"/>
</dbReference>
<reference evidence="11" key="1">
    <citation type="submission" date="2020-12" db="EMBL/GenBank/DDBJ databases">
        <title>Metabolic potential, ecology and presence of endohyphal bacteria is reflected in genomic diversity of Mucoromycotina.</title>
        <authorList>
            <person name="Muszewska A."/>
            <person name="Okrasinska A."/>
            <person name="Steczkiewicz K."/>
            <person name="Drgas O."/>
            <person name="Orlowska M."/>
            <person name="Perlinska-Lenart U."/>
            <person name="Aleksandrzak-Piekarczyk T."/>
            <person name="Szatraj K."/>
            <person name="Zielenkiewicz U."/>
            <person name="Pilsyk S."/>
            <person name="Malc E."/>
            <person name="Mieczkowski P."/>
            <person name="Kruszewska J.S."/>
            <person name="Biernat P."/>
            <person name="Pawlowska J."/>
        </authorList>
    </citation>
    <scope>NUCLEOTIDE SEQUENCE</scope>
    <source>
        <strain evidence="11">CBS 226.32</strain>
    </source>
</reference>
<dbReference type="InterPro" id="IPR013088">
    <property type="entry name" value="Znf_NHR/GATA"/>
</dbReference>
<feature type="compositionally biased region" description="Polar residues" evidence="9">
    <location>
        <begin position="128"/>
        <end position="140"/>
    </location>
</feature>
<evidence type="ECO:0000256" key="1">
    <source>
        <dbReference type="ARBA" id="ARBA00004123"/>
    </source>
</evidence>
<comment type="subcellular location">
    <subcellularLocation>
        <location evidence="1">Nucleus</location>
    </subcellularLocation>
</comment>
<name>A0A8H7UWX9_9FUNG</name>
<dbReference type="Proteomes" id="UP000650833">
    <property type="component" value="Unassembled WGS sequence"/>
</dbReference>
<feature type="compositionally biased region" description="Basic residues" evidence="9">
    <location>
        <begin position="145"/>
        <end position="159"/>
    </location>
</feature>
<feature type="domain" description="GATA-type" evidence="10">
    <location>
        <begin position="55"/>
        <end position="103"/>
    </location>
</feature>
<dbReference type="EMBL" id="JAEPRC010000277">
    <property type="protein sequence ID" value="KAG2201696.1"/>
    <property type="molecule type" value="Genomic_DNA"/>
</dbReference>
<dbReference type="GO" id="GO:0000981">
    <property type="term" value="F:DNA-binding transcription factor activity, RNA polymerase II-specific"/>
    <property type="evidence" value="ECO:0007669"/>
    <property type="project" value="TreeGrafter"/>
</dbReference>
<dbReference type="Pfam" id="PF00320">
    <property type="entry name" value="GATA"/>
    <property type="match status" value="1"/>
</dbReference>
<evidence type="ECO:0000256" key="4">
    <source>
        <dbReference type="ARBA" id="ARBA00022833"/>
    </source>
</evidence>
<dbReference type="PROSITE" id="PS50114">
    <property type="entry name" value="GATA_ZN_FINGER_2"/>
    <property type="match status" value="1"/>
</dbReference>
<keyword evidence="2" id="KW-0479">Metal-binding</keyword>
<keyword evidence="4" id="KW-0862">Zinc</keyword>
<keyword evidence="5" id="KW-0805">Transcription regulation</keyword>
<evidence type="ECO:0000256" key="7">
    <source>
        <dbReference type="ARBA" id="ARBA00023242"/>
    </source>
</evidence>
<dbReference type="PROSITE" id="PS00344">
    <property type="entry name" value="GATA_ZN_FINGER_1"/>
    <property type="match status" value="1"/>
</dbReference>
<dbReference type="SUPFAM" id="SSF57716">
    <property type="entry name" value="Glucocorticoid receptor-like (DNA-binding domain)"/>
    <property type="match status" value="1"/>
</dbReference>
<evidence type="ECO:0000259" key="10">
    <source>
        <dbReference type="PROSITE" id="PS50114"/>
    </source>
</evidence>
<keyword evidence="6" id="KW-0804">Transcription</keyword>
<dbReference type="InterPro" id="IPR000679">
    <property type="entry name" value="Znf_GATA"/>
</dbReference>
<dbReference type="GO" id="GO:0000978">
    <property type="term" value="F:RNA polymerase II cis-regulatory region sequence-specific DNA binding"/>
    <property type="evidence" value="ECO:0007669"/>
    <property type="project" value="TreeGrafter"/>
</dbReference>
<comment type="caution">
    <text evidence="11">The sequence shown here is derived from an EMBL/GenBank/DDBJ whole genome shotgun (WGS) entry which is preliminary data.</text>
</comment>
<dbReference type="GO" id="GO:0045944">
    <property type="term" value="P:positive regulation of transcription by RNA polymerase II"/>
    <property type="evidence" value="ECO:0007669"/>
    <property type="project" value="TreeGrafter"/>
</dbReference>
<keyword evidence="7" id="KW-0539">Nucleus</keyword>
<feature type="region of interest" description="Disordered" evidence="9">
    <location>
        <begin position="127"/>
        <end position="177"/>
    </location>
</feature>
<evidence type="ECO:0000313" key="12">
    <source>
        <dbReference type="Proteomes" id="UP000650833"/>
    </source>
</evidence>
<dbReference type="GO" id="GO:0005634">
    <property type="term" value="C:nucleus"/>
    <property type="evidence" value="ECO:0007669"/>
    <property type="project" value="UniProtKB-SubCell"/>
</dbReference>
<feature type="region of interest" description="Disordered" evidence="9">
    <location>
        <begin position="1"/>
        <end position="29"/>
    </location>
</feature>
<dbReference type="OrthoDB" id="515401at2759"/>
<dbReference type="FunFam" id="3.30.50.10:FF:000007">
    <property type="entry name" value="Nitrogen regulatory AreA, N-terminal"/>
    <property type="match status" value="1"/>
</dbReference>
<dbReference type="AlphaFoldDB" id="A0A8H7UWX9"/>
<dbReference type="CDD" id="cd00202">
    <property type="entry name" value="ZnF_GATA"/>
    <property type="match status" value="1"/>
</dbReference>
<feature type="compositionally biased region" description="Low complexity" evidence="9">
    <location>
        <begin position="1"/>
        <end position="13"/>
    </location>
</feature>
<dbReference type="GO" id="GO:0000122">
    <property type="term" value="P:negative regulation of transcription by RNA polymerase II"/>
    <property type="evidence" value="ECO:0007669"/>
    <property type="project" value="TreeGrafter"/>
</dbReference>
<evidence type="ECO:0000256" key="9">
    <source>
        <dbReference type="SAM" id="MobiDB-lite"/>
    </source>
</evidence>
<accession>A0A8H7UWX9</accession>
<dbReference type="PANTHER" id="PTHR10071:SF335">
    <property type="entry name" value="IRON-SENSING TRANSCRIPTIONAL REPRESSOR-RELATED"/>
    <property type="match status" value="1"/>
</dbReference>
<gene>
    <name evidence="11" type="ORF">INT46_007148</name>
</gene>
<feature type="compositionally biased region" description="Low complexity" evidence="9">
    <location>
        <begin position="369"/>
        <end position="405"/>
    </location>
</feature>
<dbReference type="Gene3D" id="3.30.50.10">
    <property type="entry name" value="Erythroid Transcription Factor GATA-1, subunit A"/>
    <property type="match status" value="1"/>
</dbReference>
<evidence type="ECO:0000256" key="3">
    <source>
        <dbReference type="ARBA" id="ARBA00022771"/>
    </source>
</evidence>
<dbReference type="GO" id="GO:0008270">
    <property type="term" value="F:zinc ion binding"/>
    <property type="evidence" value="ECO:0007669"/>
    <property type="project" value="UniProtKB-KW"/>
</dbReference>
<feature type="region of interest" description="Disordered" evidence="9">
    <location>
        <begin position="367"/>
        <end position="413"/>
    </location>
</feature>
<dbReference type="PANTHER" id="PTHR10071">
    <property type="entry name" value="TRANSCRIPTION FACTOR GATA FAMILY MEMBER"/>
    <property type="match status" value="1"/>
</dbReference>